<organism evidence="2 3">
    <name type="scientific">Microvirga lotononidis</name>
    <dbReference type="NCBI Taxonomy" id="864069"/>
    <lineage>
        <taxon>Bacteria</taxon>
        <taxon>Pseudomonadati</taxon>
        <taxon>Pseudomonadota</taxon>
        <taxon>Alphaproteobacteria</taxon>
        <taxon>Hyphomicrobiales</taxon>
        <taxon>Methylobacteriaceae</taxon>
        <taxon>Microvirga</taxon>
    </lineage>
</organism>
<dbReference type="PANTHER" id="PTHR46211">
    <property type="entry name" value="GLYCEROPHOSPHORYL DIESTER PHOSPHODIESTERASE"/>
    <property type="match status" value="1"/>
</dbReference>
<dbReference type="GO" id="GO:0006629">
    <property type="term" value="P:lipid metabolic process"/>
    <property type="evidence" value="ECO:0007669"/>
    <property type="project" value="InterPro"/>
</dbReference>
<dbReference type="STRING" id="864069.MicloDRAFT_00049490"/>
<dbReference type="AlphaFoldDB" id="I4YWM4"/>
<dbReference type="RefSeq" id="WP_009764416.1">
    <property type="nucleotide sequence ID" value="NZ_CP141048.1"/>
</dbReference>
<protein>
    <submittedName>
        <fullName evidence="2">Glycerophosphoryl diester phosphodiesterase</fullName>
    </submittedName>
</protein>
<dbReference type="PANTHER" id="PTHR46211:SF1">
    <property type="entry name" value="GLYCEROPHOSPHODIESTER PHOSPHODIESTERASE, CYTOPLASMIC"/>
    <property type="match status" value="1"/>
</dbReference>
<dbReference type="PROSITE" id="PS51704">
    <property type="entry name" value="GP_PDE"/>
    <property type="match status" value="1"/>
</dbReference>
<gene>
    <name evidence="2" type="ORF">MicloDRAFT_00049490</name>
</gene>
<sequence length="255" mass="27504">MTRIASHRGGTLEFGDSTPLGFSSTARMALDEVEFDVHPTRDGAIIVHHDATLDRTTDRSGAIAALSEAEVRAAVINYSAGGHPMSLAELCAIYADSAVDLRCEIKPDVEGRAYPDFVPRVIEVLDRHGMLGRTTFSSFLIASLDELAVAAHRPRLWLVSPPVLRQLGPSAVVELARSHAIPEVGVHIDCADTDLKTAVQAGGLEFGCWAAHSAEQIEKALNLRVKVFTTDRPSLAIALRNRMDKGGNHEPNQPS</sequence>
<dbReference type="EMBL" id="JH660645">
    <property type="protein sequence ID" value="EIM28366.1"/>
    <property type="molecule type" value="Genomic_DNA"/>
</dbReference>
<dbReference type="InterPro" id="IPR017946">
    <property type="entry name" value="PLC-like_Pdiesterase_TIM-brl"/>
</dbReference>
<dbReference type="CDD" id="cd08565">
    <property type="entry name" value="GDPD_pAtGDE_like"/>
    <property type="match status" value="1"/>
</dbReference>
<feature type="domain" description="GP-PDE" evidence="1">
    <location>
        <begin position="2"/>
        <end position="240"/>
    </location>
</feature>
<accession>I4YWM4</accession>
<keyword evidence="3" id="KW-1185">Reference proteome</keyword>
<reference evidence="2 3" key="1">
    <citation type="submission" date="2012-02" db="EMBL/GenBank/DDBJ databases">
        <title>Improved High-Quality Draft sequence of Microvirga sp. WSM3557.</title>
        <authorList>
            <consortium name="US DOE Joint Genome Institute"/>
            <person name="Lucas S."/>
            <person name="Han J."/>
            <person name="Lapidus A."/>
            <person name="Cheng J.-F."/>
            <person name="Goodwin L."/>
            <person name="Pitluck S."/>
            <person name="Peters L."/>
            <person name="Zhang X."/>
            <person name="Detter J.C."/>
            <person name="Han C."/>
            <person name="Tapia R."/>
            <person name="Land M."/>
            <person name="Hauser L."/>
            <person name="Kyrpides N."/>
            <person name="Ivanova N."/>
            <person name="Pagani I."/>
            <person name="Brau L."/>
            <person name="Yates R."/>
            <person name="O'Hara G."/>
            <person name="Rui T."/>
            <person name="Howieson J."/>
            <person name="Reeve W."/>
            <person name="Woyke T."/>
        </authorList>
    </citation>
    <scope>NUCLEOTIDE SEQUENCE [LARGE SCALE GENOMIC DNA]</scope>
    <source>
        <strain evidence="2 3">WSM3557</strain>
    </source>
</reference>
<dbReference type="Proteomes" id="UP000003947">
    <property type="component" value="Unassembled WGS sequence"/>
</dbReference>
<proteinExistence type="predicted"/>
<dbReference type="OrthoDB" id="9787897at2"/>
<dbReference type="GO" id="GO:0008081">
    <property type="term" value="F:phosphoric diester hydrolase activity"/>
    <property type="evidence" value="ECO:0007669"/>
    <property type="project" value="InterPro"/>
</dbReference>
<evidence type="ECO:0000313" key="2">
    <source>
        <dbReference type="EMBL" id="EIM28366.1"/>
    </source>
</evidence>
<dbReference type="SUPFAM" id="SSF51695">
    <property type="entry name" value="PLC-like phosphodiesterases"/>
    <property type="match status" value="1"/>
</dbReference>
<dbReference type="InterPro" id="IPR030395">
    <property type="entry name" value="GP_PDE_dom"/>
</dbReference>
<evidence type="ECO:0000313" key="3">
    <source>
        <dbReference type="Proteomes" id="UP000003947"/>
    </source>
</evidence>
<dbReference type="PATRIC" id="fig|864069.3.peg.5326"/>
<dbReference type="Pfam" id="PF03009">
    <property type="entry name" value="GDPD"/>
    <property type="match status" value="1"/>
</dbReference>
<dbReference type="Gene3D" id="3.20.20.190">
    <property type="entry name" value="Phosphatidylinositol (PI) phosphodiesterase"/>
    <property type="match status" value="1"/>
</dbReference>
<evidence type="ECO:0000259" key="1">
    <source>
        <dbReference type="PROSITE" id="PS51704"/>
    </source>
</evidence>
<name>I4YWM4_9HYPH</name>
<dbReference type="HOGENOM" id="CLU_030006_3_6_5"/>
<dbReference type="eggNOG" id="COG0584">
    <property type="taxonomic scope" value="Bacteria"/>
</dbReference>